<dbReference type="AlphaFoldDB" id="A0AA39YGU2"/>
<keyword evidence="5" id="KW-1185">Reference proteome</keyword>
<evidence type="ECO:0000256" key="2">
    <source>
        <dbReference type="ARBA" id="ARBA00022490"/>
    </source>
</evidence>
<dbReference type="InterPro" id="IPR024660">
    <property type="entry name" value="UCS_central_dom"/>
</dbReference>
<organism evidence="4 5">
    <name type="scientific">Cercophora newfieldiana</name>
    <dbReference type="NCBI Taxonomy" id="92897"/>
    <lineage>
        <taxon>Eukaryota</taxon>
        <taxon>Fungi</taxon>
        <taxon>Dikarya</taxon>
        <taxon>Ascomycota</taxon>
        <taxon>Pezizomycotina</taxon>
        <taxon>Sordariomycetes</taxon>
        <taxon>Sordariomycetidae</taxon>
        <taxon>Sordariales</taxon>
        <taxon>Lasiosphaeriaceae</taxon>
        <taxon>Cercophora</taxon>
    </lineage>
</organism>
<evidence type="ECO:0000259" key="3">
    <source>
        <dbReference type="Pfam" id="PF11701"/>
    </source>
</evidence>
<feature type="domain" description="UNC-45/Cro1/She4 central" evidence="3">
    <location>
        <begin position="71"/>
        <end position="247"/>
    </location>
</feature>
<gene>
    <name evidence="4" type="ORF">B0T16DRAFT_403408</name>
</gene>
<sequence length="697" mass="75805">MTTAATTASGSPEPELGRQDQTLLLFARLMEGGQEDDETVAELGKLTKLLHDDIELVKKGEPTITSVIDGDCVDTILCYLDMRQPDIVRGHAALCTSEYLKASGEDGSKKLAEFFHDRVRRGTYDDFIVAFCVAATIFPIVPDLTSELFLSEGFLPSLGPLMRRKWKSRKVETACLEMLNAACMHSLCREAVQKYCAEWLEEIIDQDPEEVVKSLHHAEPGIQEGSISMRRHSLQVQNLAAVVLAKLRAVQTAKPPDGTEPRIQAATTSVEDLSKMFTKMLLTNPEHGTQSSIEGLAYASLQPKVKEELSKNKDFLKTLVKTLEGAPPKSPLTYGALSIFANLTVYRPVETEEEKRMSQLKAYANAAGKLQPEPLNDHEHTTERCKRVFEAGVTPVLVMHSKNGSLASLTLIISIIHALSTTISLRGQLAQQGAIRLLIAAWAALPEKEQKVRRTAAQALARILITTNPTIVFGGNRPIPQSNAIRPLASIITPDPDAETRDLLPTFEALMALTNLASTDDDTRHSIVRLAWDDIEEQLLSPNPRVTTAAVELICNLVQSPTDAIALYGDGTAKANNRLKILVALADAEDPATRSAAGGALASLTGYEAIVRAISTRDRGAEIVLGLCAEESEDLRHRGAFVVYNMAAADGEAGKLARERLLAAGAVQILTDCAKKSGRAEVVEVTVQALKLMLEEK</sequence>
<dbReference type="PANTHER" id="PTHR45994:SF1">
    <property type="entry name" value="FI21225P1"/>
    <property type="match status" value="1"/>
</dbReference>
<dbReference type="GO" id="GO:0051879">
    <property type="term" value="F:Hsp90 protein binding"/>
    <property type="evidence" value="ECO:0007669"/>
    <property type="project" value="TreeGrafter"/>
</dbReference>
<dbReference type="PANTHER" id="PTHR45994">
    <property type="entry name" value="FI21225P1"/>
    <property type="match status" value="1"/>
</dbReference>
<comment type="subcellular location">
    <subcellularLocation>
        <location evidence="1">Cytoplasm</location>
    </subcellularLocation>
</comment>
<evidence type="ECO:0000313" key="4">
    <source>
        <dbReference type="EMBL" id="KAK0651236.1"/>
    </source>
</evidence>
<evidence type="ECO:0000313" key="5">
    <source>
        <dbReference type="Proteomes" id="UP001174936"/>
    </source>
</evidence>
<protein>
    <submittedName>
        <fullName evidence="4">Myosin-binding striated muscle assembly central-domain-containing protein</fullName>
    </submittedName>
</protein>
<dbReference type="Pfam" id="PF11701">
    <property type="entry name" value="UNC45-central"/>
    <property type="match status" value="1"/>
</dbReference>
<keyword evidence="2" id="KW-0963">Cytoplasm</keyword>
<dbReference type="InterPro" id="IPR011989">
    <property type="entry name" value="ARM-like"/>
</dbReference>
<dbReference type="InterPro" id="IPR016024">
    <property type="entry name" value="ARM-type_fold"/>
</dbReference>
<evidence type="ECO:0000256" key="1">
    <source>
        <dbReference type="ARBA" id="ARBA00004496"/>
    </source>
</evidence>
<dbReference type="SUPFAM" id="SSF48371">
    <property type="entry name" value="ARM repeat"/>
    <property type="match status" value="1"/>
</dbReference>
<dbReference type="Proteomes" id="UP001174936">
    <property type="component" value="Unassembled WGS sequence"/>
</dbReference>
<dbReference type="EMBL" id="JAULSV010000002">
    <property type="protein sequence ID" value="KAK0651236.1"/>
    <property type="molecule type" value="Genomic_DNA"/>
</dbReference>
<dbReference type="GO" id="GO:0005737">
    <property type="term" value="C:cytoplasm"/>
    <property type="evidence" value="ECO:0007669"/>
    <property type="project" value="UniProtKB-SubCell"/>
</dbReference>
<comment type="caution">
    <text evidence="4">The sequence shown here is derived from an EMBL/GenBank/DDBJ whole genome shotgun (WGS) entry which is preliminary data.</text>
</comment>
<name>A0AA39YGU2_9PEZI</name>
<dbReference type="Gene3D" id="1.25.10.10">
    <property type="entry name" value="Leucine-rich Repeat Variant"/>
    <property type="match status" value="1"/>
</dbReference>
<accession>A0AA39YGU2</accession>
<proteinExistence type="predicted"/>
<reference evidence="4" key="1">
    <citation type="submission" date="2023-06" db="EMBL/GenBank/DDBJ databases">
        <title>Genome-scale phylogeny and comparative genomics of the fungal order Sordariales.</title>
        <authorList>
            <consortium name="Lawrence Berkeley National Laboratory"/>
            <person name="Hensen N."/>
            <person name="Bonometti L."/>
            <person name="Westerberg I."/>
            <person name="Brannstrom I.O."/>
            <person name="Guillou S."/>
            <person name="Cros-Aarteil S."/>
            <person name="Calhoun S."/>
            <person name="Haridas S."/>
            <person name="Kuo A."/>
            <person name="Mondo S."/>
            <person name="Pangilinan J."/>
            <person name="Riley R."/>
            <person name="Labutti K."/>
            <person name="Andreopoulos B."/>
            <person name="Lipzen A."/>
            <person name="Chen C."/>
            <person name="Yanf M."/>
            <person name="Daum C."/>
            <person name="Ng V."/>
            <person name="Clum A."/>
            <person name="Steindorff A."/>
            <person name="Ohm R."/>
            <person name="Martin F."/>
            <person name="Silar P."/>
            <person name="Natvig D."/>
            <person name="Lalanne C."/>
            <person name="Gautier V."/>
            <person name="Ament-Velasquez S.L."/>
            <person name="Kruys A."/>
            <person name="Hutchinson M.I."/>
            <person name="Powell A.J."/>
            <person name="Barry K."/>
            <person name="Miller A.N."/>
            <person name="Grigoriev I.V."/>
            <person name="Debuchy R."/>
            <person name="Gladieux P."/>
            <person name="Thoren M.H."/>
            <person name="Johannesson H."/>
        </authorList>
    </citation>
    <scope>NUCLEOTIDE SEQUENCE</scope>
    <source>
        <strain evidence="4">SMH2532-1</strain>
    </source>
</reference>